<name>A0A7R8V311_HERIL</name>
<evidence type="ECO:0000256" key="11">
    <source>
        <dbReference type="SAM" id="SignalP"/>
    </source>
</evidence>
<evidence type="ECO:0000259" key="12">
    <source>
        <dbReference type="PROSITE" id="PS50866"/>
    </source>
</evidence>
<dbReference type="PROSITE" id="PS50866">
    <property type="entry name" value="GOLD"/>
    <property type="match status" value="1"/>
</dbReference>
<keyword evidence="14" id="KW-1185">Reference proteome</keyword>
<keyword evidence="4 9" id="KW-0812">Transmembrane</keyword>
<feature type="domain" description="GOLD" evidence="12">
    <location>
        <begin position="39"/>
        <end position="123"/>
    </location>
</feature>
<keyword evidence="5 11" id="KW-0732">Signal</keyword>
<dbReference type="PANTHER" id="PTHR22811">
    <property type="entry name" value="TRANSMEMBRANE EMP24 DOMAIN-CONTAINING PROTEIN"/>
    <property type="match status" value="1"/>
</dbReference>
<comment type="subcellular location">
    <subcellularLocation>
        <location evidence="8">Endomembrane system</location>
        <topology evidence="8">Single-pass membrane protein</topology>
    </subcellularLocation>
    <subcellularLocation>
        <location evidence="1 9">Membrane</location>
        <topology evidence="1 9">Single-pass type I membrane protein</topology>
    </subcellularLocation>
</comment>
<comment type="similarity">
    <text evidence="2 9">Belongs to the EMP24/GP25L family.</text>
</comment>
<dbReference type="FunCoup" id="A0A7R8V311">
    <property type="interactions" value="812"/>
</dbReference>
<evidence type="ECO:0000256" key="10">
    <source>
        <dbReference type="SAM" id="Phobius"/>
    </source>
</evidence>
<keyword evidence="3" id="KW-0217">Developmental protein</keyword>
<feature type="signal peptide" evidence="11">
    <location>
        <begin position="1"/>
        <end position="25"/>
    </location>
</feature>
<evidence type="ECO:0000256" key="5">
    <source>
        <dbReference type="ARBA" id="ARBA00022729"/>
    </source>
</evidence>
<evidence type="ECO:0000256" key="6">
    <source>
        <dbReference type="ARBA" id="ARBA00022989"/>
    </source>
</evidence>
<dbReference type="Pfam" id="PF01105">
    <property type="entry name" value="EMP24_GP25L"/>
    <property type="match status" value="1"/>
</dbReference>
<evidence type="ECO:0000256" key="1">
    <source>
        <dbReference type="ARBA" id="ARBA00004479"/>
    </source>
</evidence>
<evidence type="ECO:0000256" key="3">
    <source>
        <dbReference type="ARBA" id="ARBA00022473"/>
    </source>
</evidence>
<dbReference type="GO" id="GO:0016020">
    <property type="term" value="C:membrane"/>
    <property type="evidence" value="ECO:0007669"/>
    <property type="project" value="UniProtKB-SubCell"/>
</dbReference>
<sequence>MDKKIQHVLSSILIVLFAVIPRFHCFEKELTVHVDAGKEVCFYQAAKAGDVIDVEYQVIDGGHGDLDINFELASPDGRVLSRDLKKSDNIVRHDVTRDGDHKICFDNQFSSFSRKTVFFEIIIESQNEEADDQETNWRKQLGDLTPEEFYDIQVKDIQEYVGRIRNYLTKSRQMQDSLRSFEARDRNIAEENYFKVNAWSMFQICAMIAVGGLQVFMVRSIFDTGSKMYSVWKKLNL</sequence>
<keyword evidence="7 10" id="KW-0472">Membrane</keyword>
<accession>A0A7R8V311</accession>
<keyword evidence="6 10" id="KW-1133">Transmembrane helix</keyword>
<evidence type="ECO:0000256" key="8">
    <source>
        <dbReference type="ARBA" id="ARBA00037847"/>
    </source>
</evidence>
<feature type="chain" id="PRO_5030823895" description="GOLD domain-containing protein" evidence="11">
    <location>
        <begin position="26"/>
        <end position="237"/>
    </location>
</feature>
<feature type="transmembrane region" description="Helical" evidence="10">
    <location>
        <begin position="198"/>
        <end position="218"/>
    </location>
</feature>
<dbReference type="SUPFAM" id="SSF101576">
    <property type="entry name" value="Supernatant protein factor (SPF), C-terminal domain"/>
    <property type="match status" value="1"/>
</dbReference>
<gene>
    <name evidence="13" type="ORF">HERILL_LOCUS13698</name>
</gene>
<dbReference type="OMA" id="GQDQEDW"/>
<dbReference type="OrthoDB" id="5976732at2759"/>
<evidence type="ECO:0000313" key="13">
    <source>
        <dbReference type="EMBL" id="CAD7091275.1"/>
    </source>
</evidence>
<proteinExistence type="inferred from homology"/>
<dbReference type="AlphaFoldDB" id="A0A7R8V311"/>
<organism evidence="13 14">
    <name type="scientific">Hermetia illucens</name>
    <name type="common">Black soldier fly</name>
    <dbReference type="NCBI Taxonomy" id="343691"/>
    <lineage>
        <taxon>Eukaryota</taxon>
        <taxon>Metazoa</taxon>
        <taxon>Ecdysozoa</taxon>
        <taxon>Arthropoda</taxon>
        <taxon>Hexapoda</taxon>
        <taxon>Insecta</taxon>
        <taxon>Pterygota</taxon>
        <taxon>Neoptera</taxon>
        <taxon>Endopterygota</taxon>
        <taxon>Diptera</taxon>
        <taxon>Brachycera</taxon>
        <taxon>Stratiomyomorpha</taxon>
        <taxon>Stratiomyidae</taxon>
        <taxon>Hermetiinae</taxon>
        <taxon>Hermetia</taxon>
    </lineage>
</organism>
<dbReference type="InParanoid" id="A0A7R8V311"/>
<evidence type="ECO:0000313" key="14">
    <source>
        <dbReference type="Proteomes" id="UP000594454"/>
    </source>
</evidence>
<dbReference type="GO" id="GO:0012505">
    <property type="term" value="C:endomembrane system"/>
    <property type="evidence" value="ECO:0007669"/>
    <property type="project" value="UniProtKB-SubCell"/>
</dbReference>
<dbReference type="InterPro" id="IPR036598">
    <property type="entry name" value="GOLD_dom_sf"/>
</dbReference>
<evidence type="ECO:0000256" key="7">
    <source>
        <dbReference type="ARBA" id="ARBA00023136"/>
    </source>
</evidence>
<reference evidence="13 14" key="1">
    <citation type="submission" date="2020-11" db="EMBL/GenBank/DDBJ databases">
        <authorList>
            <person name="Wallbank WR R."/>
            <person name="Pardo Diaz C."/>
            <person name="Kozak K."/>
            <person name="Martin S."/>
            <person name="Jiggins C."/>
            <person name="Moest M."/>
            <person name="Warren A I."/>
            <person name="Generalovic N T."/>
            <person name="Byers J.R.P. K."/>
            <person name="Montejo-Kovacevich G."/>
            <person name="Yen C E."/>
        </authorList>
    </citation>
    <scope>NUCLEOTIDE SEQUENCE [LARGE SCALE GENOMIC DNA]</scope>
</reference>
<dbReference type="Proteomes" id="UP000594454">
    <property type="component" value="Chromosome 5"/>
</dbReference>
<dbReference type="EMBL" id="LR899013">
    <property type="protein sequence ID" value="CAD7091275.1"/>
    <property type="molecule type" value="Genomic_DNA"/>
</dbReference>
<evidence type="ECO:0000256" key="4">
    <source>
        <dbReference type="ARBA" id="ARBA00022692"/>
    </source>
</evidence>
<evidence type="ECO:0000256" key="2">
    <source>
        <dbReference type="ARBA" id="ARBA00007104"/>
    </source>
</evidence>
<dbReference type="InterPro" id="IPR015720">
    <property type="entry name" value="Emp24-like"/>
</dbReference>
<protein>
    <recommendedName>
        <fullName evidence="12">GOLD domain-containing protein</fullName>
    </recommendedName>
</protein>
<evidence type="ECO:0000256" key="9">
    <source>
        <dbReference type="RuleBase" id="RU003827"/>
    </source>
</evidence>
<dbReference type="SMART" id="SM01190">
    <property type="entry name" value="EMP24_GP25L"/>
    <property type="match status" value="1"/>
</dbReference>
<dbReference type="InterPro" id="IPR009038">
    <property type="entry name" value="GOLD_dom"/>
</dbReference>